<name>A0A239IHS1_9BACT</name>
<dbReference type="Pfam" id="PF18962">
    <property type="entry name" value="Por_Secre_tail"/>
    <property type="match status" value="1"/>
</dbReference>
<keyword evidence="5" id="KW-1185">Reference proteome</keyword>
<evidence type="ECO:0000259" key="3">
    <source>
        <dbReference type="Pfam" id="PF18962"/>
    </source>
</evidence>
<feature type="signal peptide" evidence="2">
    <location>
        <begin position="1"/>
        <end position="19"/>
    </location>
</feature>
<reference evidence="5" key="1">
    <citation type="submission" date="2017-06" db="EMBL/GenBank/DDBJ databases">
        <authorList>
            <person name="Varghese N."/>
            <person name="Submissions S."/>
        </authorList>
    </citation>
    <scope>NUCLEOTIDE SEQUENCE [LARGE SCALE GENOMIC DNA]</scope>
    <source>
        <strain evidence="5">NKM1</strain>
    </source>
</reference>
<dbReference type="Gene3D" id="2.130.10.130">
    <property type="entry name" value="Integrin alpha, N-terminal"/>
    <property type="match status" value="1"/>
</dbReference>
<dbReference type="Pfam" id="PF13517">
    <property type="entry name" value="FG-GAP_3"/>
    <property type="match status" value="1"/>
</dbReference>
<dbReference type="InterPro" id="IPR013517">
    <property type="entry name" value="FG-GAP"/>
</dbReference>
<evidence type="ECO:0000313" key="4">
    <source>
        <dbReference type="EMBL" id="SNS93105.1"/>
    </source>
</evidence>
<protein>
    <submittedName>
        <fullName evidence="4">Por secretion system C-terminal sorting domain-containing protein</fullName>
    </submittedName>
</protein>
<dbReference type="RefSeq" id="WP_089320506.1">
    <property type="nucleotide sequence ID" value="NZ_FZOQ01000017.1"/>
</dbReference>
<sequence length="739" mass="80644">MKKLFTLILLLSTAVTVYGQEPLTFRYRHDVPVSTPAGELAAPWSGGFNTPQFSTIDLDKDGQQDLFVFDRQLNKVFTWLAVQESGKWQYRYAPEYEVFFPADLEYWVLLRDYNCDGLQDIFTSSPLGIRVFKQEQVAGGQLKFALAEEALFYNENQVNMQMNSADVPGIVDMDGDGDLDILFPEFSQGYTLELYRNTQAEEGLACGTLAFEQQTSWWGKITECDGCNNYLFNAYCRVAAPLHTGHSGSSILLLDLNADGDKDLVMGGVQCENLVLMENEGDATNALMRSFSPVFPATNPVAMPLYPAAFYEDVTFDGVPDMLVAPQATQDLVNINFENATWLYRNAGAADQPDFEYVQDDFLQGQMIDESEGAFPAFADLDADGDLDLLLGNRTAYRAGVYGASLSFYRNTGTATAPAFELVTDDYLSLRSRQLVNLKPAFADMNADGATDLVLTFGEKKANTARVVYLPNKSAKGQAVAFSFAEAQEVQALRDGDSPAFADVDKDGDLDMLLGRSDGSLAFYRNTGNAASPAYVLENRGLGGLGVDFSRRNLSPAIADIDGDEAFDLLVVDDSGQLRVYRNFTKDLSGTFTAEAELLENDLTEGLQVSRFGRGLSLAVAPLGGEGKLYITVGTQAGGLFLLEQTGGNLSNPAGPTEGLTLSVYPNPADRSSSVGVRIKATEPVTLHLYDTIGRLVYKAPGVFGKEHGLPLQQFKAGMYIIRATSKSGEHASKKIIIR</sequence>
<dbReference type="InterPro" id="IPR028994">
    <property type="entry name" value="Integrin_alpha_N"/>
</dbReference>
<accession>A0A239IHS1</accession>
<dbReference type="PANTHER" id="PTHR44103:SF1">
    <property type="entry name" value="PROPROTEIN CONVERTASE P"/>
    <property type="match status" value="1"/>
</dbReference>
<gene>
    <name evidence="4" type="ORF">SAMN06296052_11760</name>
</gene>
<dbReference type="Proteomes" id="UP000198432">
    <property type="component" value="Unassembled WGS sequence"/>
</dbReference>
<dbReference type="NCBIfam" id="TIGR04183">
    <property type="entry name" value="Por_Secre_tail"/>
    <property type="match status" value="1"/>
</dbReference>
<feature type="domain" description="Secretion system C-terminal sorting" evidence="3">
    <location>
        <begin position="664"/>
        <end position="738"/>
    </location>
</feature>
<dbReference type="OrthoDB" id="9816120at2"/>
<evidence type="ECO:0000313" key="5">
    <source>
        <dbReference type="Proteomes" id="UP000198432"/>
    </source>
</evidence>
<dbReference type="PANTHER" id="PTHR44103">
    <property type="entry name" value="PROPROTEIN CONVERTASE P"/>
    <property type="match status" value="1"/>
</dbReference>
<evidence type="ECO:0000256" key="1">
    <source>
        <dbReference type="ARBA" id="ARBA00022729"/>
    </source>
</evidence>
<dbReference type="AlphaFoldDB" id="A0A239IHS1"/>
<keyword evidence="1 2" id="KW-0732">Signal</keyword>
<dbReference type="EMBL" id="FZOQ01000017">
    <property type="protein sequence ID" value="SNS93105.1"/>
    <property type="molecule type" value="Genomic_DNA"/>
</dbReference>
<dbReference type="SUPFAM" id="SSF69318">
    <property type="entry name" value="Integrin alpha N-terminal domain"/>
    <property type="match status" value="2"/>
</dbReference>
<feature type="chain" id="PRO_5013371643" evidence="2">
    <location>
        <begin position="20"/>
        <end position="739"/>
    </location>
</feature>
<dbReference type="InterPro" id="IPR026444">
    <property type="entry name" value="Secre_tail"/>
</dbReference>
<proteinExistence type="predicted"/>
<evidence type="ECO:0000256" key="2">
    <source>
        <dbReference type="SAM" id="SignalP"/>
    </source>
</evidence>
<organism evidence="4 5">
    <name type="scientific">Pontibacter ummariensis</name>
    <dbReference type="NCBI Taxonomy" id="1610492"/>
    <lineage>
        <taxon>Bacteria</taxon>
        <taxon>Pseudomonadati</taxon>
        <taxon>Bacteroidota</taxon>
        <taxon>Cytophagia</taxon>
        <taxon>Cytophagales</taxon>
        <taxon>Hymenobacteraceae</taxon>
        <taxon>Pontibacter</taxon>
    </lineage>
</organism>